<evidence type="ECO:0000313" key="14">
    <source>
        <dbReference type="Proteomes" id="UP000318447"/>
    </source>
</evidence>
<dbReference type="InterPro" id="IPR003409">
    <property type="entry name" value="MORN"/>
</dbReference>
<accession>E9BNE8</accession>
<evidence type="ECO:0000313" key="15">
    <source>
        <dbReference type="Proteomes" id="UP000318821"/>
    </source>
</evidence>
<comment type="similarity">
    <text evidence="6">Belongs to the TRAFAC class myosin-kinesin ATPase superfamily. Kinesin family.</text>
</comment>
<keyword evidence="3" id="KW-0968">Cytoplasmic vesicle</keyword>
<evidence type="ECO:0000256" key="4">
    <source>
        <dbReference type="ARBA" id="ARBA00039854"/>
    </source>
</evidence>
<gene>
    <name evidence="11" type="ORF">CGC20_33530</name>
    <name evidence="10" type="ORF">CGC21_19775</name>
    <name evidence="9" type="ORF">LDBPK_320430</name>
    <name evidence="8" type="ORF">LdCL_320009200</name>
</gene>
<dbReference type="SMART" id="SM00698">
    <property type="entry name" value="MORN"/>
    <property type="match status" value="4"/>
</dbReference>
<dbReference type="PROSITE" id="PS50067">
    <property type="entry name" value="KINESIN_MOTOR_2"/>
    <property type="match status" value="1"/>
</dbReference>
<reference evidence="8 13" key="4">
    <citation type="journal article" date="2018" name="Sci. Rep.">
        <title>A complete Leishmania donovani reference genome identifies novel genetic variations associated with virulence.</title>
        <authorList>
            <person name="Lypaczewski P."/>
            <person name="Hoshizaki J."/>
            <person name="Zhang W.-W."/>
            <person name="McCall L.-I."/>
            <person name="Torcivia-Rodriguez J."/>
            <person name="Simonyan V."/>
            <person name="Kaur A."/>
            <person name="Dewar K."/>
            <person name="Matlashewski G."/>
        </authorList>
    </citation>
    <scope>NUCLEOTIDE SEQUENCE [LARGE SCALE GENOMIC DNA]</scope>
    <source>
        <strain evidence="8 13">LdCL</strain>
    </source>
</reference>
<feature type="binding site" evidence="6">
    <location>
        <begin position="98"/>
        <end position="105"/>
    </location>
    <ligand>
        <name>ATP</name>
        <dbReference type="ChEBI" id="CHEBI:30616"/>
    </ligand>
</feature>
<dbReference type="Proteomes" id="UP000008980">
    <property type="component" value="Chromosome 32"/>
</dbReference>
<dbReference type="PANTHER" id="PTHR46511">
    <property type="entry name" value="MORN REPEAT-CONTAINING PROTEIN 3"/>
    <property type="match status" value="1"/>
</dbReference>
<dbReference type="Proteomes" id="UP000274082">
    <property type="component" value="Chromosome 32"/>
</dbReference>
<evidence type="ECO:0000256" key="1">
    <source>
        <dbReference type="ARBA" id="ARBA00004218"/>
    </source>
</evidence>
<dbReference type="Proteomes" id="UP000318447">
    <property type="component" value="Unassembled WGS sequence"/>
</dbReference>
<keyword evidence="6" id="KW-0067">ATP-binding</keyword>
<reference evidence="9" key="2">
    <citation type="submission" date="2011-01" db="EMBL/GenBank/DDBJ databases">
        <authorList>
            <person name="Zhao B.P."/>
            <person name="Ren Z.A."/>
            <person name="Li C.D."/>
        </authorList>
    </citation>
    <scope>NUCLEOTIDE SEQUENCE</scope>
    <source>
        <strain evidence="9">BPK282A1</strain>
    </source>
</reference>
<dbReference type="EMBL" id="FR799619">
    <property type="protein sequence ID" value="CBZ36776.1"/>
    <property type="molecule type" value="Genomic_DNA"/>
</dbReference>
<evidence type="ECO:0000313" key="8">
    <source>
        <dbReference type="EMBL" id="AYU81583.1"/>
    </source>
</evidence>
<dbReference type="VEuPathDB" id="TriTrypDB:LdBPK_320430.1"/>
<evidence type="ECO:0000313" key="13">
    <source>
        <dbReference type="Proteomes" id="UP000274082"/>
    </source>
</evidence>
<dbReference type="SUPFAM" id="SSF82185">
    <property type="entry name" value="Histone H3 K4-specific methyltransferase SET7/9 N-terminal domain"/>
    <property type="match status" value="2"/>
</dbReference>
<keyword evidence="6" id="KW-0505">Motor protein</keyword>
<dbReference type="SMR" id="A0A3S7X544"/>
<dbReference type="InterPro" id="IPR027417">
    <property type="entry name" value="P-loop_NTPase"/>
</dbReference>
<dbReference type="Pfam" id="PF00225">
    <property type="entry name" value="Kinesin"/>
    <property type="match status" value="1"/>
</dbReference>
<dbReference type="InterPro" id="IPR001752">
    <property type="entry name" value="Kinesin_motor_dom"/>
</dbReference>
<keyword evidence="13" id="KW-1185">Reference proteome</keyword>
<accession>A0A3S7X544</accession>
<dbReference type="VEuPathDB" id="TriTrypDB:LDHU3_32.0530"/>
<dbReference type="GO" id="GO:0007018">
    <property type="term" value="P:microtubule-based movement"/>
    <property type="evidence" value="ECO:0007669"/>
    <property type="project" value="InterPro"/>
</dbReference>
<evidence type="ECO:0000259" key="7">
    <source>
        <dbReference type="PROSITE" id="PS50067"/>
    </source>
</evidence>
<dbReference type="EMBL" id="RHLC01000009">
    <property type="protein sequence ID" value="TPP43556.1"/>
    <property type="molecule type" value="Genomic_DNA"/>
</dbReference>
<dbReference type="OrthoDB" id="270720at2759"/>
<dbReference type="RefSeq" id="XP_003863462.1">
    <property type="nucleotide sequence ID" value="XM_003863414.1"/>
</dbReference>
<evidence type="ECO:0000256" key="6">
    <source>
        <dbReference type="PROSITE-ProRule" id="PRU00283"/>
    </source>
</evidence>
<dbReference type="VEuPathDB" id="TriTrypDB:LdCL_320009200"/>
<dbReference type="GO" id="GO:0003777">
    <property type="term" value="F:microtubule motor activity"/>
    <property type="evidence" value="ECO:0007669"/>
    <property type="project" value="InterPro"/>
</dbReference>
<dbReference type="PANTHER" id="PTHR46511:SF1">
    <property type="entry name" value="MORN REPEAT-CONTAINING PROTEIN 3"/>
    <property type="match status" value="1"/>
</dbReference>
<reference evidence="10" key="5">
    <citation type="submission" date="2019-02" db="EMBL/GenBank/DDBJ databases">
        <title>FDA dAtabase for Regulatory Grade micrObial Sequences (FDA-ARGOS): Supporting development and validation of Infectious Disease Dx tests.</title>
        <authorList>
            <person name="Duncan R."/>
            <person name="Fisher C."/>
            <person name="Tallon L.J."/>
            <person name="Sadzewicz L."/>
            <person name="Sengamalay N."/>
            <person name="Ott S."/>
            <person name="Godinez A."/>
            <person name="Nagaraj S."/>
            <person name="Nadendla S."/>
            <person name="Sichtig H."/>
        </authorList>
    </citation>
    <scope>NUCLEOTIDE SEQUENCE</scope>
    <source>
        <strain evidence="11">FDAARGOS_360</strain>
        <strain evidence="10">FDAARGOS_361</strain>
    </source>
</reference>
<dbReference type="Pfam" id="PF02493">
    <property type="entry name" value="MORN"/>
    <property type="match status" value="5"/>
</dbReference>
<keyword evidence="2" id="KW-0677">Repeat</keyword>
<keyword evidence="6" id="KW-0547">Nucleotide-binding</keyword>
<dbReference type="InterPro" id="IPR052472">
    <property type="entry name" value="MORN3"/>
</dbReference>
<evidence type="ECO:0000313" key="11">
    <source>
        <dbReference type="EMBL" id="TPP47051.1"/>
    </source>
</evidence>
<dbReference type="GeneID" id="13390274"/>
<dbReference type="OMA" id="PMATSEH"/>
<dbReference type="AlphaFoldDB" id="A0A3S7X544"/>
<dbReference type="Proteomes" id="UP000318821">
    <property type="component" value="Unassembled WGS sequence"/>
</dbReference>
<evidence type="ECO:0000256" key="5">
    <source>
        <dbReference type="ARBA" id="ARBA00045851"/>
    </source>
</evidence>
<dbReference type="Gene3D" id="3.40.850.10">
    <property type="entry name" value="Kinesin motor domain"/>
    <property type="match status" value="1"/>
</dbReference>
<name>A0A3S7X544_LEIDO</name>
<organism evidence="8 13">
    <name type="scientific">Leishmania donovani</name>
    <dbReference type="NCBI Taxonomy" id="5661"/>
    <lineage>
        <taxon>Eukaryota</taxon>
        <taxon>Discoba</taxon>
        <taxon>Euglenozoa</taxon>
        <taxon>Kinetoplastea</taxon>
        <taxon>Metakinetoplastina</taxon>
        <taxon>Trypanosomatida</taxon>
        <taxon>Trypanosomatidae</taxon>
        <taxon>Leishmaniinae</taxon>
        <taxon>Leishmania</taxon>
    </lineage>
</organism>
<evidence type="ECO:0000313" key="9">
    <source>
        <dbReference type="EMBL" id="CBZ36776.1"/>
    </source>
</evidence>
<dbReference type="GO" id="GO:0005524">
    <property type="term" value="F:ATP binding"/>
    <property type="evidence" value="ECO:0007669"/>
    <property type="project" value="UniProtKB-UniRule"/>
</dbReference>
<proteinExistence type="inferred from homology"/>
<dbReference type="EMBL" id="CP029531">
    <property type="protein sequence ID" value="AYU81583.1"/>
    <property type="molecule type" value="Genomic_DNA"/>
</dbReference>
<evidence type="ECO:0000256" key="2">
    <source>
        <dbReference type="ARBA" id="ARBA00022737"/>
    </source>
</evidence>
<evidence type="ECO:0000313" key="12">
    <source>
        <dbReference type="Proteomes" id="UP000008980"/>
    </source>
</evidence>
<reference evidence="9 12" key="1">
    <citation type="journal article" date="2011" name="Genome Res.">
        <title>Whole genome sequencing of multiple Leishmania donovani clinical isolates provides insights into population structure and mechanisms of drug resistance.</title>
        <authorList>
            <person name="Downing T."/>
            <person name="Imamura H."/>
            <person name="Decuypere S."/>
            <person name="Clark T.G."/>
            <person name="Coombs G.H."/>
            <person name="Cotton J.A."/>
            <person name="Hilley J.D."/>
            <person name="de Doncker S."/>
            <person name="Maes I."/>
            <person name="Mottram J.C."/>
            <person name="Quail M.A."/>
            <person name="Rijal S."/>
            <person name="Sanders M."/>
            <person name="Schonian G."/>
            <person name="Stark O."/>
            <person name="Sundar S."/>
            <person name="Vanaerschot M."/>
            <person name="Hertz-Fowler C."/>
            <person name="Dujardin J.C."/>
            <person name="Berriman M."/>
        </authorList>
    </citation>
    <scope>NUCLEOTIDE SEQUENCE [LARGE SCALE GENOMIC DNA]</scope>
    <source>
        <strain evidence="9 12">BPK282A1</strain>
    </source>
</reference>
<dbReference type="GO" id="GO:0001669">
    <property type="term" value="C:acrosomal vesicle"/>
    <property type="evidence" value="ECO:0007669"/>
    <property type="project" value="UniProtKB-SubCell"/>
</dbReference>
<evidence type="ECO:0000313" key="10">
    <source>
        <dbReference type="EMBL" id="TPP43556.1"/>
    </source>
</evidence>
<dbReference type="GO" id="GO:0008017">
    <property type="term" value="F:microtubule binding"/>
    <property type="evidence" value="ECO:0007669"/>
    <property type="project" value="InterPro"/>
</dbReference>
<reference evidence="15" key="6">
    <citation type="submission" date="2019-02" db="EMBL/GenBank/DDBJ databases">
        <title>FDA dAtabase for Regulatory Grade micrObial Sequences (FDA-ARGOS): Supporting development and validation of Infectious Disease Dx tests.</title>
        <authorList>
            <person name="Duncan R."/>
            <person name="Fisher C."/>
            <person name="Tallon L."/>
            <person name="Sadzewicz L."/>
            <person name="Sengamalay N."/>
            <person name="Ott S."/>
            <person name="Godinez A."/>
            <person name="Nagaraj S."/>
            <person name="Vavikolanu K."/>
            <person name="Vyas G."/>
            <person name="Nadendla S."/>
            <person name="Aluvathingal J."/>
            <person name="Sichtig H."/>
        </authorList>
    </citation>
    <scope>NUCLEOTIDE SEQUENCE [LARGE SCALE GENOMIC DNA]</scope>
    <source>
        <strain evidence="15">FDAARGOS_360</strain>
    </source>
</reference>
<feature type="domain" description="Kinesin motor" evidence="7">
    <location>
        <begin position="17"/>
        <end position="214"/>
    </location>
</feature>
<reference evidence="12" key="3">
    <citation type="submission" date="2011-02" db="EMBL/GenBank/DDBJ databases">
        <title>Whole genome sequencing of Leishmania donovani clinical lines reveals dynamic variation related to drug resistance.</title>
        <authorList>
            <person name="Downing T."/>
            <person name="Imamura H."/>
            <person name="Sanders M."/>
            <person name="Decuypere S."/>
            <person name="Hertz-Fowler C."/>
            <person name="Clark T.G."/>
            <person name="Rijal S."/>
            <person name="Sundar S."/>
            <person name="Quail M.A."/>
            <person name="De Doncker S."/>
            <person name="Maes I."/>
            <person name="Vanaerschot M."/>
            <person name="Stark O."/>
            <person name="Schonian G."/>
            <person name="Dujardin J.C."/>
            <person name="Berriman M."/>
        </authorList>
    </citation>
    <scope>NUCLEOTIDE SEQUENCE [LARGE SCALE GENOMIC DNA]</scope>
    <source>
        <strain evidence="12">BPK282A1</strain>
    </source>
</reference>
<sequence>MSSTDSPPTVHPPVVERLRIAVRERPASDEEVPLTQVLIRADQDKLIAFAPKAADGLMYDFDYFYPQNARQADVFCTIGLEMVDLVMGGLSANCIAIGYAETGKTHTLFGSPNESGLIQDTVRELFRRLEAQRHTHEYSVGFSYWEMNCNSVLDNLAEDEAAFSDVSAAASSTARNHAVYRDGFGRLYLSHMTEVPVKDFAAFETLLGQGNERRVRRGYARQFRWHGFVQLSLMTLDKHTGEKCVLRRVTFVHTKGSERVGANRAPKHILREGSQVNVSSTLLNAAVIHSLEYRAKRADQCRTQAQLHRLIQRSESFFMECRYTQVMSQLMCGHEACFVVGCVDPLSYSETTETLENLQLYRNLLAACVPVVTLSERGRLLRQLRAMETAMGGEEMLQFIYFGTSGRPRTEQEEALLALRGKLEMWGMDKACETQGSGLLKDAATPCGIIDAEGRSTRKVVFLNAAKTATYEGQWKGAVFDGFGEHIQANFKYRGEFRNGRREGHGTLFLRDTKESTYRRVYEGEWLGGQRDGRGTQWGSDGEVYEGDFAANERQGLGKLYLANGDVIEGNFSHNKCEGWAVLRQTNGDWFEGYWMNGEREGPGVWHYVSRQRCLRGEWHHNKAVMGTMEDDADKIDDSTGPFIPRLQLLNSEDILAQQRKRLIEKRRLEFSAAGKTWVDYAAMNKRCTVSIAATATPMTTSKHAAPADGHTVYGLEIE</sequence>
<dbReference type="SMART" id="SM00129">
    <property type="entry name" value="KISc"/>
    <property type="match status" value="1"/>
</dbReference>
<reference evidence="14" key="7">
    <citation type="submission" date="2019-02" db="EMBL/GenBank/DDBJ databases">
        <title>FDA dAtabase for Regulatory Grade micrObial Sequences (FDA-ARGOS): Supporting development and validation of Infectious Disease Dx tests.</title>
        <authorList>
            <person name="Duncan R."/>
            <person name="Fisher C."/>
            <person name="Tallon L."/>
            <person name="Sadzewicz L."/>
            <person name="Sengamalay N."/>
            <person name="Ott S."/>
            <person name="Godinez A."/>
            <person name="Nagaraj S."/>
            <person name="Vavikolanu K."/>
            <person name="Nadendla S."/>
            <person name="Aluvathingal J."/>
            <person name="Sichtig H."/>
        </authorList>
    </citation>
    <scope>NUCLEOTIDE SEQUENCE [LARGE SCALE GENOMIC DNA]</scope>
    <source>
        <strain evidence="14">FDAARGOS_361</strain>
    </source>
</reference>
<dbReference type="EMBL" id="RHLD01000003">
    <property type="protein sequence ID" value="TPP47051.1"/>
    <property type="molecule type" value="Genomic_DNA"/>
</dbReference>
<dbReference type="SUPFAM" id="SSF52540">
    <property type="entry name" value="P-loop containing nucleoside triphosphate hydrolases"/>
    <property type="match status" value="1"/>
</dbReference>
<dbReference type="KEGG" id="ldo:LDBPK_320430"/>
<dbReference type="Gene3D" id="2.20.110.10">
    <property type="entry name" value="Histone H3 K4-specific methyltransferase SET7/9 N-terminal domain"/>
    <property type="match status" value="1"/>
</dbReference>
<evidence type="ECO:0000256" key="3">
    <source>
        <dbReference type="ARBA" id="ARBA00023329"/>
    </source>
</evidence>
<dbReference type="InterPro" id="IPR036961">
    <property type="entry name" value="Kinesin_motor_dom_sf"/>
</dbReference>
<comment type="function">
    <text evidence="5">Assembles a suppression complex (suppresome) by tethering SIRT1 and MDM2 to regulate composite modifications of p53/TP53. Confers both deacetylation-mediated functional inactivation, by SIRT1, and ubiquitination-dependent degradation, by MDM2, of p53/TP53, promoting a proliferative and cell survival behaviors. May play a role in the regulation of spermatogenesis.</text>
</comment>
<protein>
    <recommendedName>
        <fullName evidence="4">MORN repeat-containing protein 3</fullName>
    </recommendedName>
</protein>
<comment type="subcellular location">
    <subcellularLocation>
        <location evidence="1">Cytoplasmic vesicle</location>
        <location evidence="1">Secretory vesicle</location>
        <location evidence="1">Acrosome</location>
    </subcellularLocation>
</comment>